<dbReference type="InterPro" id="IPR001849">
    <property type="entry name" value="PH_domain"/>
</dbReference>
<reference evidence="2" key="2">
    <citation type="submission" date="2018-07" db="EMBL/GenBank/DDBJ databases">
        <authorList>
            <person name="Mckenzie S.K."/>
            <person name="Kronauer D.J.C."/>
        </authorList>
    </citation>
    <scope>NUCLEOTIDE SEQUENCE</scope>
    <source>
        <strain evidence="2">Clonal line C1</strain>
    </source>
</reference>
<dbReference type="SMART" id="SM00233">
    <property type="entry name" value="PH"/>
    <property type="match status" value="1"/>
</dbReference>
<dbReference type="PROSITE" id="PS50003">
    <property type="entry name" value="PH_DOMAIN"/>
    <property type="match status" value="1"/>
</dbReference>
<gene>
    <name evidence="2" type="ORF">DMN91_008840</name>
</gene>
<organism evidence="2">
    <name type="scientific">Ooceraea biroi</name>
    <name type="common">Clonal raider ant</name>
    <name type="synonym">Cerapachys biroi</name>
    <dbReference type="NCBI Taxonomy" id="2015173"/>
    <lineage>
        <taxon>Eukaryota</taxon>
        <taxon>Metazoa</taxon>
        <taxon>Ecdysozoa</taxon>
        <taxon>Arthropoda</taxon>
        <taxon>Hexapoda</taxon>
        <taxon>Insecta</taxon>
        <taxon>Pterygota</taxon>
        <taxon>Neoptera</taxon>
        <taxon>Endopterygota</taxon>
        <taxon>Hymenoptera</taxon>
        <taxon>Apocrita</taxon>
        <taxon>Aculeata</taxon>
        <taxon>Formicoidea</taxon>
        <taxon>Formicidae</taxon>
        <taxon>Dorylinae</taxon>
        <taxon>Ooceraea</taxon>
    </lineage>
</organism>
<feature type="domain" description="PH" evidence="1">
    <location>
        <begin position="6"/>
        <end position="124"/>
    </location>
</feature>
<accession>A0A3L8DEA8</accession>
<dbReference type="AlphaFoldDB" id="A0A3L8DEA8"/>
<reference evidence="2" key="1">
    <citation type="journal article" date="2018" name="Genome Res.">
        <title>The genomic architecture and molecular evolution of ant odorant receptors.</title>
        <authorList>
            <person name="McKenzie S.K."/>
            <person name="Kronauer D.J.C."/>
        </authorList>
    </citation>
    <scope>NUCLEOTIDE SEQUENCE [LARGE SCALE GENOMIC DNA]</scope>
    <source>
        <strain evidence="2">Clonal line C1</strain>
    </source>
</reference>
<dbReference type="Gene3D" id="2.30.29.30">
    <property type="entry name" value="Pleckstrin-homology domain (PH domain)/Phosphotyrosine-binding domain (PTB)"/>
    <property type="match status" value="1"/>
</dbReference>
<dbReference type="CDD" id="cd13291">
    <property type="entry name" value="PH_ORP10_ORP11"/>
    <property type="match status" value="1"/>
</dbReference>
<evidence type="ECO:0000313" key="2">
    <source>
        <dbReference type="EMBL" id="RLU18483.1"/>
    </source>
</evidence>
<evidence type="ECO:0000259" key="1">
    <source>
        <dbReference type="PROSITE" id="PS50003"/>
    </source>
</evidence>
<dbReference type="Pfam" id="PF00169">
    <property type="entry name" value="PH"/>
    <property type="match status" value="1"/>
</dbReference>
<dbReference type="EMBL" id="QOIP01000009">
    <property type="protein sequence ID" value="RLU18483.1"/>
    <property type="molecule type" value="Genomic_DNA"/>
</dbReference>
<dbReference type="Proteomes" id="UP000279307">
    <property type="component" value="Chromosome 9"/>
</dbReference>
<dbReference type="OrthoDB" id="48057at2759"/>
<dbReference type="SUPFAM" id="SSF50729">
    <property type="entry name" value="PH domain-like"/>
    <property type="match status" value="1"/>
</dbReference>
<name>A0A3L8DEA8_OOCBI</name>
<comment type="caution">
    <text evidence="2">The sequence shown here is derived from an EMBL/GenBank/DDBJ whole genome shotgun (WGS) entry which is preliminary data.</text>
</comment>
<dbReference type="InterPro" id="IPR011993">
    <property type="entry name" value="PH-like_dom_sf"/>
</dbReference>
<sequence length="215" mass="24458">MNVQARHPYEGLLHKYTNAMKGWQYRWFILSPETGELHYFLSESEKNQRPRCSIYLAGAVIAPSDEDSNTFTVNSATGERRLHPDVRFGLLDLSVSFSGDMIKLRATDARARQEWVDKLRAVTEMYTRAIASSHPPLPPREHSGNTGRNPVVKLEVLDAFANCQEQLRKVEKQNLALAQSIENSELHLDQDLLVLKAMAHTTLHTLSQCLNILYQ</sequence>
<proteinExistence type="predicted"/>
<protein>
    <recommendedName>
        <fullName evidence="1">PH domain-containing protein</fullName>
    </recommendedName>
</protein>